<sequence>MDTLRDSPQDPPPSAVLRGTGAASVGQGGHLPWWRRITIPFEVLIATVVVTAMLLLTALLVYQVSTSARQAIIAASDESAQRISQLIAERVHRIVDPADATIRLLAFDPVASASTLPARLRRLPVLARLLEQNPLLSAVFIGYPDGQFLLVRPVRNEALRVRLDAPPKTAYLVQSMARERGLAGMVGRWSYYDADLRLIDSAVRPEYRYDPRTRPWYAEALEQNTQILTAPYVFFTTQEVGITLSQPSEDGRAVIGLDVALTDLGHEISGLRLMPRTEIAVVDKDGRVLAYPDMSRVLLRDGNTPGLRLRALDDLGVPSLHALQALGLKDGESRRLQADGEEWLGRSLPLASMRWQGLQILMAIPTKELLAEVNNNLRQQVWLSVSLIGLMLPLGWLAGRRVGRSLFGLALQARALARFDFRRPERRVSPVREVRDLGQVMDRMSDTIQEFLHITHHISAESRTDLMLSSVLYELVRATSCTGGAVYLVDPQRTGLLRAARHCEDPEQQSRYPEHLAMVHFINHTEPQPGDQHEDDDDTEPARVLRVQLRTRDGQPLGLLVLRYIADQTQDDAHFRAFVEKLSGTLSVAIETRSLIEGQKKLLDAVIRLLADAIDAKSPYTGGHCERVPELAEALMDRMCAAKDGPFAQVAMTDAERYEFRLGAWLHDCGKVTSPEHIIDKATKLETLYNRIHEVRMRFEVLWRDAELDYWKQHVSGVDPVRLQRELLQRREQLQEDFAFVARCNVGGEFMAEADIARLKTVGRQIWQRHFDDRLGLSAAEMLRLSSVPVRPLPANEPLLADRPEHIVPWGTRKPPVEAGNPANRWGFDMVLPPYEAHLGELHNLSIQRGTLTAEDRFKINDHIVQTIIMLSGLPFPPHLARVPSIAGSHHEKLDGTGYPRRLKAPELTLADRVMTLADIFEALTAADRPYKPPKTLSESLKIMTHMVRERHIDAEVFRFFLTSGVWRDYAERFLTPAQRDEVNVEAILASLG</sequence>
<dbReference type="InterPro" id="IPR003018">
    <property type="entry name" value="GAF"/>
</dbReference>
<feature type="domain" description="HAMP" evidence="3">
    <location>
        <begin position="400"/>
        <end position="453"/>
    </location>
</feature>
<dbReference type="Gene3D" id="3.30.450.20">
    <property type="entry name" value="PAS domain"/>
    <property type="match status" value="1"/>
</dbReference>
<dbReference type="SMART" id="SM00065">
    <property type="entry name" value="GAF"/>
    <property type="match status" value="1"/>
</dbReference>
<dbReference type="CDD" id="cd18774">
    <property type="entry name" value="PDC2_HK_sensor"/>
    <property type="match status" value="1"/>
</dbReference>
<comment type="caution">
    <text evidence="5">The sequence shown here is derived from an EMBL/GenBank/DDBJ whole genome shotgun (WGS) entry which is preliminary data.</text>
</comment>
<dbReference type="Gene3D" id="1.10.3210.10">
    <property type="entry name" value="Hypothetical protein af1432"/>
    <property type="match status" value="2"/>
</dbReference>
<evidence type="ECO:0000259" key="4">
    <source>
        <dbReference type="PROSITE" id="PS51832"/>
    </source>
</evidence>
<dbReference type="InterPro" id="IPR029151">
    <property type="entry name" value="Sensor-like_sf"/>
</dbReference>
<dbReference type="SUPFAM" id="SSF55781">
    <property type="entry name" value="GAF domain-like"/>
    <property type="match status" value="1"/>
</dbReference>
<proteinExistence type="predicted"/>
<evidence type="ECO:0000313" key="6">
    <source>
        <dbReference type="Proteomes" id="UP000321485"/>
    </source>
</evidence>
<dbReference type="Pfam" id="PF13492">
    <property type="entry name" value="GAF_3"/>
    <property type="match status" value="1"/>
</dbReference>
<keyword evidence="2" id="KW-0472">Membrane</keyword>
<dbReference type="SUPFAM" id="SSF103190">
    <property type="entry name" value="Sensory domain-like"/>
    <property type="match status" value="1"/>
</dbReference>
<dbReference type="InterPro" id="IPR003660">
    <property type="entry name" value="HAMP_dom"/>
</dbReference>
<dbReference type="InterPro" id="IPR037522">
    <property type="entry name" value="HD_GYP_dom"/>
</dbReference>
<name>A0A561XPH2_ACIDE</name>
<feature type="transmembrane region" description="Helical" evidence="2">
    <location>
        <begin position="43"/>
        <end position="62"/>
    </location>
</feature>
<dbReference type="GeneID" id="51111018"/>
<dbReference type="GO" id="GO:0008081">
    <property type="term" value="F:phosphoric diester hydrolase activity"/>
    <property type="evidence" value="ECO:0007669"/>
    <property type="project" value="UniProtKB-ARBA"/>
</dbReference>
<dbReference type="Gene3D" id="3.30.450.40">
    <property type="match status" value="1"/>
</dbReference>
<dbReference type="GO" id="GO:0007165">
    <property type="term" value="P:signal transduction"/>
    <property type="evidence" value="ECO:0007669"/>
    <property type="project" value="InterPro"/>
</dbReference>
<dbReference type="InterPro" id="IPR029016">
    <property type="entry name" value="GAF-like_dom_sf"/>
</dbReference>
<evidence type="ECO:0000256" key="2">
    <source>
        <dbReference type="SAM" id="Phobius"/>
    </source>
</evidence>
<keyword evidence="2" id="KW-0812">Transmembrane</keyword>
<dbReference type="Pfam" id="PF13487">
    <property type="entry name" value="HD_5"/>
    <property type="match status" value="1"/>
</dbReference>
<evidence type="ECO:0000256" key="1">
    <source>
        <dbReference type="SAM" id="MobiDB-lite"/>
    </source>
</evidence>
<dbReference type="CDD" id="cd00077">
    <property type="entry name" value="HDc"/>
    <property type="match status" value="1"/>
</dbReference>
<dbReference type="GO" id="GO:0016020">
    <property type="term" value="C:membrane"/>
    <property type="evidence" value="ECO:0007669"/>
    <property type="project" value="InterPro"/>
</dbReference>
<reference evidence="5 6" key="1">
    <citation type="journal article" date="2015" name="Stand. Genomic Sci.">
        <title>Genomic Encyclopedia of Bacterial and Archaeal Type Strains, Phase III: the genomes of soil and plant-associated and newly described type strains.</title>
        <authorList>
            <person name="Whitman W.B."/>
            <person name="Woyke T."/>
            <person name="Klenk H.P."/>
            <person name="Zhou Y."/>
            <person name="Lilburn T.G."/>
            <person name="Beck B.J."/>
            <person name="De Vos P."/>
            <person name="Vandamme P."/>
            <person name="Eisen J.A."/>
            <person name="Garrity G."/>
            <person name="Hugenholtz P."/>
            <person name="Kyrpides N.C."/>
        </authorList>
    </citation>
    <scope>NUCLEOTIDE SEQUENCE [LARGE SCALE GENOMIC DNA]</scope>
    <source>
        <strain evidence="5 6">DSM 64</strain>
    </source>
</reference>
<feature type="domain" description="HD-GYP" evidence="4">
    <location>
        <begin position="764"/>
        <end position="976"/>
    </location>
</feature>
<evidence type="ECO:0000259" key="3">
    <source>
        <dbReference type="PROSITE" id="PS50885"/>
    </source>
</evidence>
<dbReference type="InterPro" id="IPR052020">
    <property type="entry name" value="Cyclic_di-GMP/3'3'-cGAMP_PDE"/>
</dbReference>
<dbReference type="PANTHER" id="PTHR45228:SF5">
    <property type="entry name" value="CYCLIC DI-GMP PHOSPHODIESTERASE VC_1348-RELATED"/>
    <property type="match status" value="1"/>
</dbReference>
<feature type="region of interest" description="Disordered" evidence="1">
    <location>
        <begin position="1"/>
        <end position="22"/>
    </location>
</feature>
<evidence type="ECO:0000313" key="5">
    <source>
        <dbReference type="EMBL" id="TWG38014.1"/>
    </source>
</evidence>
<accession>A0A561XPH2</accession>
<gene>
    <name evidence="5" type="ORF">ATF69_1952</name>
</gene>
<dbReference type="PROSITE" id="PS51832">
    <property type="entry name" value="HD_GYP"/>
    <property type="match status" value="1"/>
</dbReference>
<keyword evidence="2" id="KW-1133">Transmembrane helix</keyword>
<dbReference type="Proteomes" id="UP000321485">
    <property type="component" value="Unassembled WGS sequence"/>
</dbReference>
<dbReference type="SUPFAM" id="SSF109604">
    <property type="entry name" value="HD-domain/PDEase-like"/>
    <property type="match status" value="2"/>
</dbReference>
<organism evidence="5 6">
    <name type="scientific">Acidovorax delafieldii</name>
    <name type="common">Pseudomonas delafieldii</name>
    <dbReference type="NCBI Taxonomy" id="47920"/>
    <lineage>
        <taxon>Bacteria</taxon>
        <taxon>Pseudomonadati</taxon>
        <taxon>Pseudomonadota</taxon>
        <taxon>Betaproteobacteria</taxon>
        <taxon>Burkholderiales</taxon>
        <taxon>Comamonadaceae</taxon>
        <taxon>Acidovorax</taxon>
    </lineage>
</organism>
<dbReference type="RefSeq" id="WP_146870789.1">
    <property type="nucleotide sequence ID" value="NZ_VJWE01000012.1"/>
</dbReference>
<dbReference type="PANTHER" id="PTHR45228">
    <property type="entry name" value="CYCLIC DI-GMP PHOSPHODIESTERASE TM_0186-RELATED"/>
    <property type="match status" value="1"/>
</dbReference>
<dbReference type="InterPro" id="IPR003607">
    <property type="entry name" value="HD/PDEase_dom"/>
</dbReference>
<protein>
    <submittedName>
        <fullName evidence="5">HAMP domain-containing protein</fullName>
    </submittedName>
</protein>
<dbReference type="PROSITE" id="PS50885">
    <property type="entry name" value="HAMP"/>
    <property type="match status" value="1"/>
</dbReference>
<dbReference type="AlphaFoldDB" id="A0A561XPH2"/>
<dbReference type="EMBL" id="VJWE01000012">
    <property type="protein sequence ID" value="TWG38014.1"/>
    <property type="molecule type" value="Genomic_DNA"/>
</dbReference>